<evidence type="ECO:0000313" key="3">
    <source>
        <dbReference type="EMBL" id="KAK8719057.1"/>
    </source>
</evidence>
<dbReference type="EMBL" id="JARKIK010003210">
    <property type="protein sequence ID" value="KAK8719054.1"/>
    <property type="molecule type" value="Genomic_DNA"/>
</dbReference>
<dbReference type="GO" id="GO:0005524">
    <property type="term" value="F:ATP binding"/>
    <property type="evidence" value="ECO:0007669"/>
    <property type="project" value="InterPro"/>
</dbReference>
<name>A0AAW0VPZ7_CHEQU</name>
<reference evidence="3" key="2">
    <citation type="submission" date="2024-01" db="EMBL/GenBank/DDBJ databases">
        <authorList>
            <person name="He J."/>
            <person name="Wang M."/>
            <person name="Zheng J."/>
            <person name="Liu Z."/>
        </authorList>
    </citation>
    <scope>NUCLEOTIDE SEQUENCE</scope>
    <source>
        <strain evidence="3">ZL_2023a</strain>
        <tissue evidence="3">Muscle</tissue>
    </source>
</reference>
<dbReference type="InterPro" id="IPR000719">
    <property type="entry name" value="Prot_kinase_dom"/>
</dbReference>
<organism evidence="3 4">
    <name type="scientific">Cherax quadricarinatus</name>
    <name type="common">Australian red claw crayfish</name>
    <dbReference type="NCBI Taxonomy" id="27406"/>
    <lineage>
        <taxon>Eukaryota</taxon>
        <taxon>Metazoa</taxon>
        <taxon>Ecdysozoa</taxon>
        <taxon>Arthropoda</taxon>
        <taxon>Crustacea</taxon>
        <taxon>Multicrustacea</taxon>
        <taxon>Malacostraca</taxon>
        <taxon>Eumalacostraca</taxon>
        <taxon>Eucarida</taxon>
        <taxon>Decapoda</taxon>
        <taxon>Pleocyemata</taxon>
        <taxon>Astacidea</taxon>
        <taxon>Parastacoidea</taxon>
        <taxon>Parastacidae</taxon>
        <taxon>Cherax</taxon>
    </lineage>
</organism>
<sequence length="212" mass="23968">MTSLATTLQVIQSRNIVHRDIQPNNVCVLETSEGLQTTLINFGFANDIKEIKSVATVQNTVKSSLPDMSTTVMNVNGTSYIVDAKDFAYMCETLARCCSLRLPEKLKIWIENVRALNPEERMGISELVNILEKLQEKEPSPSPAVLHGEVDLTYQPTIKSPSCQRENIHQDSPKKDGKRKREDESENTMTIKSKKRRDDDDNEGDQKNENET</sequence>
<accession>A0AAW0VPZ7</accession>
<dbReference type="EMBL" id="JARKIK010003210">
    <property type="protein sequence ID" value="KAK8719057.1"/>
    <property type="molecule type" value="Genomic_DNA"/>
</dbReference>
<evidence type="ECO:0000313" key="4">
    <source>
        <dbReference type="Proteomes" id="UP001445076"/>
    </source>
</evidence>
<keyword evidence="4" id="KW-1185">Reference proteome</keyword>
<feature type="compositionally biased region" description="Basic and acidic residues" evidence="1">
    <location>
        <begin position="196"/>
        <end position="212"/>
    </location>
</feature>
<protein>
    <recommendedName>
        <fullName evidence="2">Protein kinase domain-containing protein</fullName>
    </recommendedName>
</protein>
<evidence type="ECO:0000259" key="2">
    <source>
        <dbReference type="PROSITE" id="PS50011"/>
    </source>
</evidence>
<proteinExistence type="predicted"/>
<comment type="caution">
    <text evidence="3">The sequence shown here is derived from an EMBL/GenBank/DDBJ whole genome shotgun (WGS) entry which is preliminary data.</text>
</comment>
<dbReference type="SUPFAM" id="SSF56112">
    <property type="entry name" value="Protein kinase-like (PK-like)"/>
    <property type="match status" value="1"/>
</dbReference>
<dbReference type="AlphaFoldDB" id="A0AAW0VPZ7"/>
<feature type="compositionally biased region" description="Basic and acidic residues" evidence="1">
    <location>
        <begin position="166"/>
        <end position="183"/>
    </location>
</feature>
<dbReference type="GO" id="GO:0004672">
    <property type="term" value="F:protein kinase activity"/>
    <property type="evidence" value="ECO:0007669"/>
    <property type="project" value="InterPro"/>
</dbReference>
<dbReference type="Proteomes" id="UP001445076">
    <property type="component" value="Unassembled WGS sequence"/>
</dbReference>
<gene>
    <name evidence="3" type="ORF">OTU49_014280</name>
</gene>
<evidence type="ECO:0000256" key="1">
    <source>
        <dbReference type="SAM" id="MobiDB-lite"/>
    </source>
</evidence>
<dbReference type="PROSITE" id="PS50011">
    <property type="entry name" value="PROTEIN_KINASE_DOM"/>
    <property type="match status" value="1"/>
</dbReference>
<reference evidence="3 4" key="1">
    <citation type="journal article" date="2024" name="BMC Genomics">
        <title>Genome assembly of redclaw crayfish (Cherax quadricarinatus) provides insights into its immune adaptation and hypoxia tolerance.</title>
        <authorList>
            <person name="Liu Z."/>
            <person name="Zheng J."/>
            <person name="Li H."/>
            <person name="Fang K."/>
            <person name="Wang S."/>
            <person name="He J."/>
            <person name="Zhou D."/>
            <person name="Weng S."/>
            <person name="Chi M."/>
            <person name="Gu Z."/>
            <person name="He J."/>
            <person name="Li F."/>
            <person name="Wang M."/>
        </authorList>
    </citation>
    <scope>NUCLEOTIDE SEQUENCE [LARGE SCALE GENOMIC DNA]</scope>
    <source>
        <strain evidence="3">ZL_2023a</strain>
    </source>
</reference>
<feature type="domain" description="Protein kinase" evidence="2">
    <location>
        <begin position="1"/>
        <end position="158"/>
    </location>
</feature>
<feature type="region of interest" description="Disordered" evidence="1">
    <location>
        <begin position="157"/>
        <end position="212"/>
    </location>
</feature>
<dbReference type="Gene3D" id="1.10.510.10">
    <property type="entry name" value="Transferase(Phosphotransferase) domain 1"/>
    <property type="match status" value="1"/>
</dbReference>
<dbReference type="InterPro" id="IPR011009">
    <property type="entry name" value="Kinase-like_dom_sf"/>
</dbReference>